<dbReference type="Proteomes" id="UP000318582">
    <property type="component" value="Unassembled WGS sequence"/>
</dbReference>
<reference evidence="17 18" key="1">
    <citation type="journal article" date="2019" name="Sci. Rep.">
        <title>Comparative genomics of chytrid fungi reveal insights into the obligate biotrophic and pathogenic lifestyle of Synchytrium endobioticum.</title>
        <authorList>
            <person name="van de Vossenberg B.T.L.H."/>
            <person name="Warris S."/>
            <person name="Nguyen H.D.T."/>
            <person name="van Gent-Pelzer M.P.E."/>
            <person name="Joly D.L."/>
            <person name="van de Geest H.C."/>
            <person name="Bonants P.J.M."/>
            <person name="Smith D.S."/>
            <person name="Levesque C.A."/>
            <person name="van der Lee T.A.J."/>
        </authorList>
    </citation>
    <scope>NUCLEOTIDE SEQUENCE [LARGE SCALE GENOMIC DNA]</scope>
    <source>
        <strain evidence="17 18">CBS 809.83</strain>
    </source>
</reference>
<dbReference type="GO" id="GO:0005634">
    <property type="term" value="C:nucleus"/>
    <property type="evidence" value="ECO:0007669"/>
    <property type="project" value="UniProtKB-SubCell"/>
</dbReference>
<comment type="cofactor">
    <cofactor evidence="1">
        <name>Mn(2+)</name>
        <dbReference type="ChEBI" id="CHEBI:29035"/>
    </cofactor>
</comment>
<dbReference type="GO" id="GO:0003723">
    <property type="term" value="F:RNA binding"/>
    <property type="evidence" value="ECO:0007669"/>
    <property type="project" value="InterPro"/>
</dbReference>
<keyword evidence="18" id="KW-1185">Reference proteome</keyword>
<feature type="compositionally biased region" description="Basic residues" evidence="13">
    <location>
        <begin position="521"/>
        <end position="530"/>
    </location>
</feature>
<dbReference type="PANTHER" id="PTHR10682:SF10">
    <property type="entry name" value="POLYNUCLEOTIDE ADENYLYLTRANSFERASE"/>
    <property type="match status" value="1"/>
</dbReference>
<dbReference type="EC" id="2.7.7.19" evidence="5"/>
<feature type="compositionally biased region" description="Polar residues" evidence="13">
    <location>
        <begin position="622"/>
        <end position="633"/>
    </location>
</feature>
<dbReference type="Gene3D" id="3.30.460.10">
    <property type="entry name" value="Beta Polymerase, domain 2"/>
    <property type="match status" value="1"/>
</dbReference>
<comment type="caution">
    <text evidence="17">The sequence shown here is derived from an EMBL/GenBank/DDBJ whole genome shotgun (WGS) entry which is preliminary data.</text>
</comment>
<dbReference type="SUPFAM" id="SSF81301">
    <property type="entry name" value="Nucleotidyltransferase"/>
    <property type="match status" value="1"/>
</dbReference>
<dbReference type="FunFam" id="1.10.1410.10:FF:000001">
    <property type="entry name" value="Putative poly(A) polymerase gamma"/>
    <property type="match status" value="1"/>
</dbReference>
<keyword evidence="8" id="KW-0479">Metal-binding</keyword>
<keyword evidence="11" id="KW-0460">Magnesium</keyword>
<dbReference type="Gene3D" id="3.30.70.590">
    <property type="entry name" value="Poly(A) polymerase predicted RNA binding domain"/>
    <property type="match status" value="1"/>
</dbReference>
<comment type="subcellular location">
    <subcellularLocation>
        <location evidence="3">Nucleus</location>
    </subcellularLocation>
</comment>
<dbReference type="InterPro" id="IPR048840">
    <property type="entry name" value="PolA_pol_NTPase"/>
</dbReference>
<evidence type="ECO:0000256" key="13">
    <source>
        <dbReference type="SAM" id="MobiDB-lite"/>
    </source>
</evidence>
<gene>
    <name evidence="17" type="ORF">PhCBS80983_g03117</name>
</gene>
<keyword evidence="10" id="KW-0067">ATP-binding</keyword>
<dbReference type="GO" id="GO:0005524">
    <property type="term" value="F:ATP binding"/>
    <property type="evidence" value="ECO:0007669"/>
    <property type="project" value="UniProtKB-KW"/>
</dbReference>
<feature type="region of interest" description="Disordered" evidence="13">
    <location>
        <begin position="588"/>
        <end position="734"/>
    </location>
</feature>
<keyword evidence="7" id="KW-0808">Transferase</keyword>
<feature type="domain" description="Poly(A) polymerase central" evidence="15">
    <location>
        <begin position="210"/>
        <end position="354"/>
    </location>
</feature>
<feature type="region of interest" description="Disordered" evidence="13">
    <location>
        <begin position="426"/>
        <end position="446"/>
    </location>
</feature>
<dbReference type="SUPFAM" id="SSF55003">
    <property type="entry name" value="PAP/Archaeal CCA-adding enzyme, C-terminal domain"/>
    <property type="match status" value="1"/>
</dbReference>
<dbReference type="GO" id="GO:0046872">
    <property type="term" value="F:metal ion binding"/>
    <property type="evidence" value="ECO:0007669"/>
    <property type="project" value="UniProtKB-KW"/>
</dbReference>
<evidence type="ECO:0000256" key="6">
    <source>
        <dbReference type="ARBA" id="ARBA00022664"/>
    </source>
</evidence>
<dbReference type="GO" id="GO:0006397">
    <property type="term" value="P:mRNA processing"/>
    <property type="evidence" value="ECO:0007669"/>
    <property type="project" value="UniProtKB-KW"/>
</dbReference>
<dbReference type="InterPro" id="IPR011068">
    <property type="entry name" value="NuclTrfase_I-like_C"/>
</dbReference>
<accession>A0A507E3X4</accession>
<dbReference type="Pfam" id="PF04926">
    <property type="entry name" value="PAP_RNA-bind"/>
    <property type="match status" value="1"/>
</dbReference>
<dbReference type="InterPro" id="IPR043519">
    <property type="entry name" value="NT_sf"/>
</dbReference>
<dbReference type="FunFam" id="3.30.460.10:FF:000002">
    <property type="entry name" value="Poly(A) polymerase alpha, putative"/>
    <property type="match status" value="1"/>
</dbReference>
<evidence type="ECO:0000256" key="2">
    <source>
        <dbReference type="ARBA" id="ARBA00001946"/>
    </source>
</evidence>
<keyword evidence="12" id="KW-0539">Nucleus</keyword>
<dbReference type="Gene3D" id="1.10.1410.10">
    <property type="match status" value="1"/>
</dbReference>
<evidence type="ECO:0000256" key="3">
    <source>
        <dbReference type="ARBA" id="ARBA00004123"/>
    </source>
</evidence>
<dbReference type="SUPFAM" id="SSF81631">
    <property type="entry name" value="PAP/OAS1 substrate-binding domain"/>
    <property type="match status" value="1"/>
</dbReference>
<dbReference type="STRING" id="109895.A0A507E3X4"/>
<dbReference type="PANTHER" id="PTHR10682">
    <property type="entry name" value="POLY A POLYMERASE"/>
    <property type="match status" value="1"/>
</dbReference>
<feature type="compositionally biased region" description="Polar residues" evidence="13">
    <location>
        <begin position="712"/>
        <end position="723"/>
    </location>
</feature>
<feature type="compositionally biased region" description="Low complexity" evidence="13">
    <location>
        <begin position="656"/>
        <end position="676"/>
    </location>
</feature>
<name>A0A507E3X4_9FUNG</name>
<evidence type="ECO:0000259" key="14">
    <source>
        <dbReference type="Pfam" id="PF04926"/>
    </source>
</evidence>
<proteinExistence type="inferred from homology"/>
<evidence type="ECO:0000256" key="7">
    <source>
        <dbReference type="ARBA" id="ARBA00022679"/>
    </source>
</evidence>
<evidence type="ECO:0000256" key="1">
    <source>
        <dbReference type="ARBA" id="ARBA00001936"/>
    </source>
</evidence>
<dbReference type="Pfam" id="PF04928">
    <property type="entry name" value="PAP_central"/>
    <property type="match status" value="1"/>
</dbReference>
<dbReference type="GO" id="GO:0031123">
    <property type="term" value="P:RNA 3'-end processing"/>
    <property type="evidence" value="ECO:0007669"/>
    <property type="project" value="InterPro"/>
</dbReference>
<dbReference type="Pfam" id="PF20750">
    <property type="entry name" value="PAP_NTPase"/>
    <property type="match status" value="1"/>
</dbReference>
<dbReference type="CDD" id="cd05402">
    <property type="entry name" value="NT_PAP_TUTase"/>
    <property type="match status" value="1"/>
</dbReference>
<evidence type="ECO:0000256" key="12">
    <source>
        <dbReference type="ARBA" id="ARBA00023242"/>
    </source>
</evidence>
<keyword evidence="9" id="KW-0547">Nucleotide-binding</keyword>
<dbReference type="GO" id="GO:1990817">
    <property type="term" value="F:poly(A) RNA polymerase activity"/>
    <property type="evidence" value="ECO:0007669"/>
    <property type="project" value="UniProtKB-EC"/>
</dbReference>
<comment type="similarity">
    <text evidence="4">Belongs to the poly(A) polymerase family.</text>
</comment>
<dbReference type="EMBL" id="QEAQ01000036">
    <property type="protein sequence ID" value="TPX58431.1"/>
    <property type="molecule type" value="Genomic_DNA"/>
</dbReference>
<evidence type="ECO:0000256" key="10">
    <source>
        <dbReference type="ARBA" id="ARBA00022840"/>
    </source>
</evidence>
<feature type="region of interest" description="Disordered" evidence="13">
    <location>
        <begin position="513"/>
        <end position="554"/>
    </location>
</feature>
<protein>
    <recommendedName>
        <fullName evidence="5">polynucleotide adenylyltransferase</fullName>
        <ecNumber evidence="5">2.7.7.19</ecNumber>
    </recommendedName>
</protein>
<keyword evidence="6" id="KW-0507">mRNA processing</keyword>
<dbReference type="InterPro" id="IPR007012">
    <property type="entry name" value="PolA_pol_cen_dom"/>
</dbReference>
<evidence type="ECO:0000256" key="8">
    <source>
        <dbReference type="ARBA" id="ARBA00022723"/>
    </source>
</evidence>
<comment type="cofactor">
    <cofactor evidence="2">
        <name>Mg(2+)</name>
        <dbReference type="ChEBI" id="CHEBI:18420"/>
    </cofactor>
</comment>
<feature type="domain" description="Poly(A) polymerase RNA-binding" evidence="14">
    <location>
        <begin position="356"/>
        <end position="519"/>
    </location>
</feature>
<evidence type="ECO:0000256" key="11">
    <source>
        <dbReference type="ARBA" id="ARBA00022842"/>
    </source>
</evidence>
<evidence type="ECO:0000256" key="9">
    <source>
        <dbReference type="ARBA" id="ARBA00022741"/>
    </source>
</evidence>
<dbReference type="AlphaFoldDB" id="A0A507E3X4"/>
<evidence type="ECO:0000256" key="5">
    <source>
        <dbReference type="ARBA" id="ARBA00012388"/>
    </source>
</evidence>
<dbReference type="InterPro" id="IPR007010">
    <property type="entry name" value="PolA_pol_RNA-bd_dom"/>
</dbReference>
<evidence type="ECO:0000259" key="16">
    <source>
        <dbReference type="Pfam" id="PF20750"/>
    </source>
</evidence>
<evidence type="ECO:0000313" key="18">
    <source>
        <dbReference type="Proteomes" id="UP000318582"/>
    </source>
</evidence>
<evidence type="ECO:0000256" key="4">
    <source>
        <dbReference type="ARBA" id="ARBA00010912"/>
    </source>
</evidence>
<sequence>MSAFQQQKLFGVTPPISTAEPTQKEHDATEGLVQTLKDLGLFESDEESRKRELVLGKLNSIFKEFVTRVSLRHGLPESMAEEAGGKIFTFGSYRLGVHGKGSDIDTLCVAPSYVKREDFFSDMYELLKARPETTDITAVSDAYVPVIKFEFSKIPIDLVFAGLELPAIPDDLDLADDNLLQKLDERDVRSLNGSRVTDEILRLVPNIDAFRIALRCIKLWATRRAIYSNVMGFFGGVAWAILVARVCQLYPNAAAGAIVSKFFRIMHKWSWPQPVLLKHIEEGPLAVRVWNPKIYPQDKAHRMPIITPAYPSMCATHNVTESTRIVTTQEFERAADIADRVMIGSGSWIELFTKSDFFTRYKFYLQIIASSDQAESQLRWSGMVESRLRQLVKQLELVDHLDLAHPYIKGFDKVCRCINEEERSRAAHGQFPLPREEPPADTPGTSNLYTSTFYIGLSIKAKDPTSNSPRKLDIAWPTRDFVSMVKAWDKFDCGTMGIVVQYMKRGALPAEVFEEGEQPKPLKKRPKSRNRSNPAPEENPTKKRRASVTESVSLPSGNYYAPLDAAEVLRIRDELKDPLSPFLKSDLASSGSGFMPGTPLPEDPTEGGFNLKTNDDAKENGGASTPLLQQQTAAGDVSGRTGGGPAMRYSAAAQRNGPGSPANGTTTTSGTAGAAGKVMSPGSSGLMYGGISGINASSPRTYPEIKLRLAGQQPTTTNGSNSKPVDGTPSGALP</sequence>
<organism evidence="17 18">
    <name type="scientific">Powellomyces hirtus</name>
    <dbReference type="NCBI Taxonomy" id="109895"/>
    <lineage>
        <taxon>Eukaryota</taxon>
        <taxon>Fungi</taxon>
        <taxon>Fungi incertae sedis</taxon>
        <taxon>Chytridiomycota</taxon>
        <taxon>Chytridiomycota incertae sedis</taxon>
        <taxon>Chytridiomycetes</taxon>
        <taxon>Spizellomycetales</taxon>
        <taxon>Powellomycetaceae</taxon>
        <taxon>Powellomyces</taxon>
    </lineage>
</organism>
<evidence type="ECO:0000259" key="15">
    <source>
        <dbReference type="Pfam" id="PF04928"/>
    </source>
</evidence>
<feature type="domain" description="Poly(A) polymerase nucleotidyltransferase" evidence="16">
    <location>
        <begin position="11"/>
        <end position="204"/>
    </location>
</feature>
<evidence type="ECO:0000313" key="17">
    <source>
        <dbReference type="EMBL" id="TPX58431.1"/>
    </source>
</evidence>